<accession>A0A7W1XC25</accession>
<name>A0A7W1XC25_9BACL</name>
<dbReference type="AlphaFoldDB" id="A0A7W1XC25"/>
<comment type="caution">
    <text evidence="1">The sequence shown here is derived from an EMBL/GenBank/DDBJ whole genome shotgun (WGS) entry which is preliminary data.</text>
</comment>
<dbReference type="RefSeq" id="WP_152568483.1">
    <property type="nucleotide sequence ID" value="NZ_JACEIP010000022.1"/>
</dbReference>
<dbReference type="Pfam" id="PF00106">
    <property type="entry name" value="adh_short"/>
    <property type="match status" value="1"/>
</dbReference>
<evidence type="ECO:0000313" key="2">
    <source>
        <dbReference type="Proteomes" id="UP000530514"/>
    </source>
</evidence>
<protein>
    <submittedName>
        <fullName evidence="1">SDR family NAD(P)-dependent oxidoreductase</fullName>
    </submittedName>
</protein>
<dbReference type="InterPro" id="IPR002347">
    <property type="entry name" value="SDR_fam"/>
</dbReference>
<dbReference type="SUPFAM" id="SSF51735">
    <property type="entry name" value="NAD(P)-binding Rossmann-fold domains"/>
    <property type="match status" value="1"/>
</dbReference>
<proteinExistence type="predicted"/>
<organism evidence="1 2">
    <name type="scientific">Thermoactinomyces daqus</name>
    <dbReference type="NCBI Taxonomy" id="1329516"/>
    <lineage>
        <taxon>Bacteria</taxon>
        <taxon>Bacillati</taxon>
        <taxon>Bacillota</taxon>
        <taxon>Bacilli</taxon>
        <taxon>Bacillales</taxon>
        <taxon>Thermoactinomycetaceae</taxon>
        <taxon>Thermoactinomyces</taxon>
    </lineage>
</organism>
<dbReference type="EMBL" id="JACEIP010000022">
    <property type="protein sequence ID" value="MBA4543803.1"/>
    <property type="molecule type" value="Genomic_DNA"/>
</dbReference>
<sequence>MKRTVVITGASSGIGAACAKAFAKKGSSIINLKYLKSL</sequence>
<dbReference type="InterPro" id="IPR036291">
    <property type="entry name" value="NAD(P)-bd_dom_sf"/>
</dbReference>
<dbReference type="Proteomes" id="UP000530514">
    <property type="component" value="Unassembled WGS sequence"/>
</dbReference>
<dbReference type="Gene3D" id="3.40.50.720">
    <property type="entry name" value="NAD(P)-binding Rossmann-like Domain"/>
    <property type="match status" value="1"/>
</dbReference>
<gene>
    <name evidence="1" type="ORF">H1164_12970</name>
</gene>
<evidence type="ECO:0000313" key="1">
    <source>
        <dbReference type="EMBL" id="MBA4543803.1"/>
    </source>
</evidence>
<dbReference type="PROSITE" id="PS51257">
    <property type="entry name" value="PROKAR_LIPOPROTEIN"/>
    <property type="match status" value="1"/>
</dbReference>
<reference evidence="1 2" key="1">
    <citation type="submission" date="2020-07" db="EMBL/GenBank/DDBJ databases">
        <authorList>
            <person name="Feng H."/>
        </authorList>
    </citation>
    <scope>NUCLEOTIDE SEQUENCE [LARGE SCALE GENOMIC DNA]</scope>
    <source>
        <strain evidence="2">s-11</strain>
    </source>
</reference>
<keyword evidence="2" id="KW-1185">Reference proteome</keyword>